<organism evidence="2 3">
    <name type="scientific">Sphingomonas quercus</name>
    <dbReference type="NCBI Taxonomy" id="2842451"/>
    <lineage>
        <taxon>Bacteria</taxon>
        <taxon>Pseudomonadati</taxon>
        <taxon>Pseudomonadota</taxon>
        <taxon>Alphaproteobacteria</taxon>
        <taxon>Sphingomonadales</taxon>
        <taxon>Sphingomonadaceae</taxon>
        <taxon>Sphingomonas</taxon>
    </lineage>
</organism>
<sequence length="202" mass="22289">MSQIALPLDWPAEEREDAFIASSANAEVLRHLGHVGLWPVKATILVGPRKSGRSLLGRIFAAKTGGRLIDDAERQEEEAIFHAWNHAQEARRPLLIIADAPPPGWRVALPDLASRLAATPVARLQEPDDALILALVERLLARRGLVLPPEVARWLATRIERSYVGVLRAVEILDAEMLARRQRLTVPLARRALEAAGVIDET</sequence>
<proteinExistence type="predicted"/>
<feature type="domain" description="Hda lid" evidence="1">
    <location>
        <begin position="140"/>
        <end position="193"/>
    </location>
</feature>
<reference evidence="2 3" key="1">
    <citation type="submission" date="2021-06" db="EMBL/GenBank/DDBJ databases">
        <title>Sphingomonas sp. XMGL2, whole genome shotgun sequencing project.</title>
        <authorList>
            <person name="Zhao G."/>
            <person name="Shen L."/>
        </authorList>
    </citation>
    <scope>NUCLEOTIDE SEQUENCE [LARGE SCALE GENOMIC DNA]</scope>
    <source>
        <strain evidence="2 3">XMGL2</strain>
    </source>
</reference>
<gene>
    <name evidence="2" type="ORF">KOF26_06140</name>
</gene>
<name>A0ABS6BGM4_9SPHN</name>
<evidence type="ECO:0000313" key="3">
    <source>
        <dbReference type="Proteomes" id="UP000776276"/>
    </source>
</evidence>
<keyword evidence="3" id="KW-1185">Reference proteome</keyword>
<dbReference type="Proteomes" id="UP000776276">
    <property type="component" value="Unassembled WGS sequence"/>
</dbReference>
<dbReference type="RefSeq" id="WP_216321883.1">
    <property type="nucleotide sequence ID" value="NZ_JAHKRT010000003.1"/>
</dbReference>
<evidence type="ECO:0000259" key="1">
    <source>
        <dbReference type="Pfam" id="PF22688"/>
    </source>
</evidence>
<accession>A0ABS6BGM4</accession>
<comment type="caution">
    <text evidence="2">The sequence shown here is derived from an EMBL/GenBank/DDBJ whole genome shotgun (WGS) entry which is preliminary data.</text>
</comment>
<protein>
    <submittedName>
        <fullName evidence="2">Chromosomal replication initiator DnaA</fullName>
    </submittedName>
</protein>
<dbReference type="EMBL" id="JAHKRT010000003">
    <property type="protein sequence ID" value="MBU3077445.1"/>
    <property type="molecule type" value="Genomic_DNA"/>
</dbReference>
<dbReference type="InterPro" id="IPR055199">
    <property type="entry name" value="Hda_lid"/>
</dbReference>
<dbReference type="Pfam" id="PF22688">
    <property type="entry name" value="Hda_lid"/>
    <property type="match status" value="1"/>
</dbReference>
<evidence type="ECO:0000313" key="2">
    <source>
        <dbReference type="EMBL" id="MBU3077445.1"/>
    </source>
</evidence>